<sequence length="141" mass="15134">MAKAHSPLRLEAQLVEKATLAGKQLHRSTAEQIEYWADIGRSVANVISPDTLMQVCAGLARVRIEPVVGPAVDPDVLFEALENDRTSGRLSDDITAASLRYQASASHPGLLEQIDSDGHVSLGQFRNGQFQVEKGLDTGAA</sequence>
<reference evidence="2" key="1">
    <citation type="submission" date="2016-10" db="EMBL/GenBank/DDBJ databases">
        <authorList>
            <person name="Varghese N."/>
            <person name="Submissions S."/>
        </authorList>
    </citation>
    <scope>NUCLEOTIDE SEQUENCE [LARGE SCALE GENOMIC DNA]</scope>
    <source>
        <strain evidence="2">DSM 18887</strain>
    </source>
</reference>
<proteinExistence type="predicted"/>
<dbReference type="Proteomes" id="UP000198749">
    <property type="component" value="Unassembled WGS sequence"/>
</dbReference>
<name>A0A1H9IM68_9GAMM</name>
<dbReference type="InterPro" id="IPR021831">
    <property type="entry name" value="ParD-like"/>
</dbReference>
<evidence type="ECO:0000313" key="2">
    <source>
        <dbReference type="Proteomes" id="UP000198749"/>
    </source>
</evidence>
<dbReference type="AlphaFoldDB" id="A0A1H9IM68"/>
<dbReference type="OrthoDB" id="5422561at2"/>
<dbReference type="Pfam" id="PF11903">
    <property type="entry name" value="ParD_like"/>
    <property type="match status" value="1"/>
</dbReference>
<protein>
    <submittedName>
        <fullName evidence="1">ParD-like antitoxin of type II toxin-antitoxin system</fullName>
    </submittedName>
</protein>
<accession>A0A1H9IM68</accession>
<evidence type="ECO:0000313" key="1">
    <source>
        <dbReference type="EMBL" id="SEQ75684.1"/>
    </source>
</evidence>
<organism evidence="1 2">
    <name type="scientific">Amphritea atlantica</name>
    <dbReference type="NCBI Taxonomy" id="355243"/>
    <lineage>
        <taxon>Bacteria</taxon>
        <taxon>Pseudomonadati</taxon>
        <taxon>Pseudomonadota</taxon>
        <taxon>Gammaproteobacteria</taxon>
        <taxon>Oceanospirillales</taxon>
        <taxon>Oceanospirillaceae</taxon>
        <taxon>Amphritea</taxon>
    </lineage>
</organism>
<keyword evidence="2" id="KW-1185">Reference proteome</keyword>
<dbReference type="STRING" id="355243.SAMN03080615_02646"/>
<gene>
    <name evidence="1" type="ORF">SAMN03080615_02646</name>
</gene>
<dbReference type="RefSeq" id="WP_091358985.1">
    <property type="nucleotide sequence ID" value="NZ_AP025284.1"/>
</dbReference>
<dbReference type="EMBL" id="FOGB01000007">
    <property type="protein sequence ID" value="SEQ75684.1"/>
    <property type="molecule type" value="Genomic_DNA"/>
</dbReference>